<feature type="compositionally biased region" description="Polar residues" evidence="7">
    <location>
        <begin position="494"/>
        <end position="508"/>
    </location>
</feature>
<dbReference type="InterPro" id="IPR051359">
    <property type="entry name" value="CaCA_antiporter"/>
</dbReference>
<dbReference type="STRING" id="61395.A0A1Y1VYD0"/>
<dbReference type="InterPro" id="IPR004837">
    <property type="entry name" value="NaCa_Exmemb"/>
</dbReference>
<comment type="similarity">
    <text evidence="2">Belongs to the Ca(2+):cation antiporter (CaCA) (TC 2.A.19) family.</text>
</comment>
<dbReference type="Gene3D" id="1.20.1420.30">
    <property type="entry name" value="NCX, central ion-binding region"/>
    <property type="match status" value="2"/>
</dbReference>
<evidence type="ECO:0000256" key="2">
    <source>
        <dbReference type="ARBA" id="ARBA00008170"/>
    </source>
</evidence>
<dbReference type="OrthoDB" id="407410at2759"/>
<organism evidence="11 12">
    <name type="scientific">Linderina pennispora</name>
    <dbReference type="NCBI Taxonomy" id="61395"/>
    <lineage>
        <taxon>Eukaryota</taxon>
        <taxon>Fungi</taxon>
        <taxon>Fungi incertae sedis</taxon>
        <taxon>Zoopagomycota</taxon>
        <taxon>Kickxellomycotina</taxon>
        <taxon>Kickxellomycetes</taxon>
        <taxon>Kickxellales</taxon>
        <taxon>Kickxellaceae</taxon>
        <taxon>Linderina</taxon>
    </lineage>
</organism>
<feature type="transmembrane region" description="Helical" evidence="8">
    <location>
        <begin position="124"/>
        <end position="142"/>
    </location>
</feature>
<keyword evidence="6 8" id="KW-0472">Membrane</keyword>
<evidence type="ECO:0000313" key="11">
    <source>
        <dbReference type="EMBL" id="ORX66281.1"/>
    </source>
</evidence>
<evidence type="ECO:0000256" key="6">
    <source>
        <dbReference type="ARBA" id="ARBA00023136"/>
    </source>
</evidence>
<feature type="signal peptide" evidence="9">
    <location>
        <begin position="1"/>
        <end position="32"/>
    </location>
</feature>
<gene>
    <name evidence="11" type="ORF">DL89DRAFT_270214</name>
</gene>
<sequence length="1057" mass="114388">MAPRPNRIIAAVLVSLLLLSLLMQGPPNQALASPISTSLPNLAEFNAFPTEPVAPSMTAASGPAVSSNTTHSVGRGGPEGECWRAIHVKPMTCKGIRKHCTGYGKGALDYIDIYYCSSASWRPALVVLMAGWVALLFIWLGVSASDYFSPNISTVVKLLHLPESIAGVTLLAFGNGAPDLFGTYSAVKAGSGALAIGQLIGSASFITSVVVGATTLVVPAYVVNPMPYLRELWFFVAAVATMAVIIVTGRLTRVLALCMVGLYLLYAVTVVITTYYEHRLSNYFYGKAAIDVSEDDEVPDVAIQLQHSPIAAPALVVSEPDESLSLDHASLVHRGNDALTERALSVAAGSKEHDSGDDENPEQAFEEFLLYHRRSMLTAAAREEARRQTLQAHNSMPMLGIHSGYPPAHTSDPAGAAESDGSDEYLETATSQAINCVDHSEFSTPTPTPPWSNYTMLPHTNILIERSPSHDLEMSVRPDSDSVRSIRLAKSPNLHLSPSGQSAAQQAHTAVPPTPQIQIRPASANPPDRLVSRAASPESDTPVEQRQEQAAIPTIWVQPPTPLPPPRRKLHHLQDAADKSIPSSIPSPHLSIVPHSFTRPSSSWSSVSARMSRGWRGRGIALLRCCIPTLRHWRADATMLRKFFIVYSAVPMLLLTLTVPVLTRPPPRPAKTSSPAVAPAFRMPATVDDDQSPMMEQAIHMGVQRQLQMPHSPKRTSSPDNRLPCHSESPACIPRRCSLPSDCPVLLQPDESARLLPEHSDLVSYEANNRQEHLELHSRHMSLVSNRSKFVGHSFPTGISPTQSFSAASGFSFETNMSQGMWLAAVDPHQIVWAKRVIRYVCIVMTAMFLYCMLCRAMPQLLVIMPRAIGCVGVSMFLLLSICTYEHCVPDSYVIRVLPCFFGFLSGLSWIYLIADEIVAITQTLGLVMDISEEILGLTLVGLGNSVGDLVTNVTLATMGYPTMALAACFGGPMVNILLGVGTAAVSAMSHRGSNGDAVEIQISSKSIMVSTACLLFNTLVYVVIVPRQQYRMTRAVGLAAMAVYFVGMTVNVYSEL</sequence>
<dbReference type="PANTHER" id="PTHR12266">
    <property type="entry name" value="NA+/CA2+ K+ INDEPENDENT EXCHANGER"/>
    <property type="match status" value="1"/>
</dbReference>
<feature type="region of interest" description="Disordered" evidence="7">
    <location>
        <begin position="492"/>
        <end position="572"/>
    </location>
</feature>
<reference evidence="11 12" key="1">
    <citation type="submission" date="2016-07" db="EMBL/GenBank/DDBJ databases">
        <title>Pervasive Adenine N6-methylation of Active Genes in Fungi.</title>
        <authorList>
            <consortium name="DOE Joint Genome Institute"/>
            <person name="Mondo S.J."/>
            <person name="Dannebaum R.O."/>
            <person name="Kuo R.C."/>
            <person name="Labutti K."/>
            <person name="Haridas S."/>
            <person name="Kuo A."/>
            <person name="Salamov A."/>
            <person name="Ahrendt S.R."/>
            <person name="Lipzen A."/>
            <person name="Sullivan W."/>
            <person name="Andreopoulos W.B."/>
            <person name="Clum A."/>
            <person name="Lindquist E."/>
            <person name="Daum C."/>
            <person name="Ramamoorthy G.K."/>
            <person name="Gryganskyi A."/>
            <person name="Culley D."/>
            <person name="Magnuson J.K."/>
            <person name="James T.Y."/>
            <person name="O'Malley M.A."/>
            <person name="Stajich J.E."/>
            <person name="Spatafora J.W."/>
            <person name="Visel A."/>
            <person name="Grigoriev I.V."/>
        </authorList>
    </citation>
    <scope>NUCLEOTIDE SEQUENCE [LARGE SCALE GENOMIC DNA]</scope>
    <source>
        <strain evidence="11 12">ATCC 12442</strain>
    </source>
</reference>
<dbReference type="EMBL" id="MCFD01000016">
    <property type="protein sequence ID" value="ORX66281.1"/>
    <property type="molecule type" value="Genomic_DNA"/>
</dbReference>
<feature type="transmembrane region" description="Helical" evidence="8">
    <location>
        <begin position="199"/>
        <end position="222"/>
    </location>
</feature>
<evidence type="ECO:0000256" key="1">
    <source>
        <dbReference type="ARBA" id="ARBA00004141"/>
    </source>
</evidence>
<dbReference type="PANTHER" id="PTHR12266:SF0">
    <property type="entry name" value="MITOCHONDRIAL SODIUM_CALCIUM EXCHANGER PROTEIN"/>
    <property type="match status" value="1"/>
</dbReference>
<keyword evidence="3" id="KW-0813">Transport</keyword>
<dbReference type="GeneID" id="63805261"/>
<protein>
    <recommendedName>
        <fullName evidence="10">Sodium/calcium exchanger membrane region domain-containing protein</fullName>
    </recommendedName>
</protein>
<dbReference type="Proteomes" id="UP000193922">
    <property type="component" value="Unassembled WGS sequence"/>
</dbReference>
<dbReference type="Pfam" id="PF01699">
    <property type="entry name" value="Na_Ca_ex"/>
    <property type="match status" value="2"/>
</dbReference>
<accession>A0A1Y1VYD0</accession>
<evidence type="ECO:0000256" key="9">
    <source>
        <dbReference type="SAM" id="SignalP"/>
    </source>
</evidence>
<dbReference type="InterPro" id="IPR044880">
    <property type="entry name" value="NCX_ion-bd_dom_sf"/>
</dbReference>
<feature type="transmembrane region" description="Helical" evidence="8">
    <location>
        <begin position="964"/>
        <end position="988"/>
    </location>
</feature>
<comment type="caution">
    <text evidence="11">The sequence shown here is derived from an EMBL/GenBank/DDBJ whole genome shotgun (WGS) entry which is preliminary data.</text>
</comment>
<feature type="region of interest" description="Disordered" evidence="7">
    <location>
        <begin position="400"/>
        <end position="426"/>
    </location>
</feature>
<evidence type="ECO:0000256" key="5">
    <source>
        <dbReference type="ARBA" id="ARBA00022989"/>
    </source>
</evidence>
<keyword evidence="9" id="KW-0732">Signal</keyword>
<feature type="domain" description="Sodium/calcium exchanger membrane region" evidence="10">
    <location>
        <begin position="132"/>
        <end position="270"/>
    </location>
</feature>
<evidence type="ECO:0000256" key="7">
    <source>
        <dbReference type="SAM" id="MobiDB-lite"/>
    </source>
</evidence>
<evidence type="ECO:0000256" key="8">
    <source>
        <dbReference type="SAM" id="Phobius"/>
    </source>
</evidence>
<comment type="subcellular location">
    <subcellularLocation>
        <location evidence="1">Membrane</location>
        <topology evidence="1">Multi-pass membrane protein</topology>
    </subcellularLocation>
</comment>
<feature type="transmembrane region" description="Helical" evidence="8">
    <location>
        <begin position="1037"/>
        <end position="1055"/>
    </location>
</feature>
<evidence type="ECO:0000259" key="10">
    <source>
        <dbReference type="Pfam" id="PF01699"/>
    </source>
</evidence>
<feature type="transmembrane region" description="Helical" evidence="8">
    <location>
        <begin position="837"/>
        <end position="859"/>
    </location>
</feature>
<dbReference type="RefSeq" id="XP_040740291.1">
    <property type="nucleotide sequence ID" value="XM_040888613.1"/>
</dbReference>
<dbReference type="GO" id="GO:0016020">
    <property type="term" value="C:membrane"/>
    <property type="evidence" value="ECO:0007669"/>
    <property type="project" value="UniProtKB-SubCell"/>
</dbReference>
<feature type="domain" description="Sodium/calcium exchanger membrane region" evidence="10">
    <location>
        <begin position="901"/>
        <end position="1051"/>
    </location>
</feature>
<evidence type="ECO:0000256" key="3">
    <source>
        <dbReference type="ARBA" id="ARBA00022448"/>
    </source>
</evidence>
<evidence type="ECO:0000313" key="12">
    <source>
        <dbReference type="Proteomes" id="UP000193922"/>
    </source>
</evidence>
<feature type="transmembrane region" description="Helical" evidence="8">
    <location>
        <begin position="254"/>
        <end position="276"/>
    </location>
</feature>
<dbReference type="AlphaFoldDB" id="A0A1Y1VYD0"/>
<name>A0A1Y1VYD0_9FUNG</name>
<dbReference type="GO" id="GO:0008324">
    <property type="term" value="F:monoatomic cation transmembrane transporter activity"/>
    <property type="evidence" value="ECO:0007669"/>
    <property type="project" value="TreeGrafter"/>
</dbReference>
<keyword evidence="12" id="KW-1185">Reference proteome</keyword>
<feature type="transmembrane region" description="Helical" evidence="8">
    <location>
        <begin position="644"/>
        <end position="663"/>
    </location>
</feature>
<proteinExistence type="inferred from homology"/>
<feature type="transmembrane region" description="Helical" evidence="8">
    <location>
        <begin position="865"/>
        <end position="885"/>
    </location>
</feature>
<evidence type="ECO:0000256" key="4">
    <source>
        <dbReference type="ARBA" id="ARBA00022692"/>
    </source>
</evidence>
<keyword evidence="5 8" id="KW-1133">Transmembrane helix</keyword>
<dbReference type="GO" id="GO:0006874">
    <property type="term" value="P:intracellular calcium ion homeostasis"/>
    <property type="evidence" value="ECO:0007669"/>
    <property type="project" value="TreeGrafter"/>
</dbReference>
<keyword evidence="4 8" id="KW-0812">Transmembrane</keyword>
<feature type="transmembrane region" description="Helical" evidence="8">
    <location>
        <begin position="897"/>
        <end position="915"/>
    </location>
</feature>
<feature type="transmembrane region" description="Helical" evidence="8">
    <location>
        <begin position="228"/>
        <end position="247"/>
    </location>
</feature>
<feature type="transmembrane region" description="Helical" evidence="8">
    <location>
        <begin position="1008"/>
        <end position="1025"/>
    </location>
</feature>
<feature type="chain" id="PRO_5013367774" description="Sodium/calcium exchanger membrane region domain-containing protein" evidence="9">
    <location>
        <begin position="33"/>
        <end position="1057"/>
    </location>
</feature>